<dbReference type="InterPro" id="IPR010840">
    <property type="entry name" value="YqiJ_OB"/>
</dbReference>
<accession>D4BJN9</accession>
<proteinExistence type="predicted"/>
<feature type="domain" description="Inner membrane protein YqiJ OB-fold" evidence="2">
    <location>
        <begin position="147"/>
        <end position="207"/>
    </location>
</feature>
<dbReference type="InterPro" id="IPR048376">
    <property type="entry name" value="YqiJ_N"/>
</dbReference>
<name>D4BJN9_9ENTR</name>
<evidence type="ECO:0000313" key="5">
    <source>
        <dbReference type="Proteomes" id="UP000003880"/>
    </source>
</evidence>
<dbReference type="Proteomes" id="UP000003880">
    <property type="component" value="Unassembled WGS sequence"/>
</dbReference>
<sequence length="218" mass="23830">MSIITGGNRLILFADYNNPYLFAISFVLLIGLLEIISLIFGHFLSGALDAHLEHYDALTSGNLGQALHYLNIGRIPALIVLCLLAGFFGLFGILIQHGWVTLWQAPLSNLLLVPVSFILAVFAVHYSGRVIAPWLPRDETTAIAEDEFIGSMAVITGSSAISGTPCEGKFTDKFGQTHYVLLEPEAGKAFKKGDKVLIICRLSTTRYLAELNPWPNVL</sequence>
<keyword evidence="1" id="KW-0472">Membrane</keyword>
<gene>
    <name evidence="4" type="ORF">CIT292_10883</name>
</gene>
<dbReference type="eggNOG" id="COG1585">
    <property type="taxonomic scope" value="Bacteria"/>
</dbReference>
<feature type="transmembrane region" description="Helical" evidence="1">
    <location>
        <begin position="107"/>
        <end position="127"/>
    </location>
</feature>
<dbReference type="HOGENOM" id="CLU_100961_1_0_6"/>
<evidence type="ECO:0008006" key="6">
    <source>
        <dbReference type="Google" id="ProtNLM"/>
    </source>
</evidence>
<evidence type="ECO:0000259" key="3">
    <source>
        <dbReference type="Pfam" id="PF21001"/>
    </source>
</evidence>
<organism evidence="4 5">
    <name type="scientific">Citrobacter youngae ATCC 29220</name>
    <dbReference type="NCBI Taxonomy" id="500640"/>
    <lineage>
        <taxon>Bacteria</taxon>
        <taxon>Pseudomonadati</taxon>
        <taxon>Pseudomonadota</taxon>
        <taxon>Gammaproteobacteria</taxon>
        <taxon>Enterobacterales</taxon>
        <taxon>Enterobacteriaceae</taxon>
        <taxon>Citrobacter</taxon>
        <taxon>Citrobacter freundii complex</taxon>
    </lineage>
</organism>
<evidence type="ECO:0000259" key="2">
    <source>
        <dbReference type="Pfam" id="PF07290"/>
    </source>
</evidence>
<protein>
    <recommendedName>
        <fullName evidence="6">DUF1449 family protein</fullName>
    </recommendedName>
</protein>
<keyword evidence="1" id="KW-0812">Transmembrane</keyword>
<keyword evidence="1" id="KW-1133">Transmembrane helix</keyword>
<dbReference type="Pfam" id="PF07290">
    <property type="entry name" value="YqiJ_OB"/>
    <property type="match status" value="1"/>
</dbReference>
<reference evidence="4 5" key="1">
    <citation type="submission" date="2010-02" db="EMBL/GenBank/DDBJ databases">
        <authorList>
            <person name="Weinstock G."/>
            <person name="Sodergren E."/>
            <person name="Clifton S."/>
            <person name="Fulton L."/>
            <person name="Fulton B."/>
            <person name="Courtney L."/>
            <person name="Fronick C."/>
            <person name="Harrison M."/>
            <person name="Strong C."/>
            <person name="Farmer C."/>
            <person name="Delahaunty K."/>
            <person name="Markovic C."/>
            <person name="Hall O."/>
            <person name="Minx P."/>
            <person name="Tomlinson C."/>
            <person name="Mitreva M."/>
            <person name="Nelson J."/>
            <person name="Hou S."/>
            <person name="Wollam A."/>
            <person name="Pepin K.H."/>
            <person name="Johnson M."/>
            <person name="Bhonagiri V."/>
            <person name="Zhang X."/>
            <person name="Suruliraj S."/>
            <person name="Warren W."/>
            <person name="Chinwalla A."/>
            <person name="Mardis E.R."/>
            <person name="Wilson R.K."/>
        </authorList>
    </citation>
    <scope>NUCLEOTIDE SEQUENCE [LARGE SCALE GENOMIC DNA]</scope>
    <source>
        <strain evidence="4 5">ATCC 29220</strain>
    </source>
</reference>
<evidence type="ECO:0000256" key="1">
    <source>
        <dbReference type="SAM" id="Phobius"/>
    </source>
</evidence>
<comment type="caution">
    <text evidence="4">The sequence shown here is derived from an EMBL/GenBank/DDBJ whole genome shotgun (WGS) entry which is preliminary data.</text>
</comment>
<feature type="domain" description="Inner membrane protein YqiJ N-terminal" evidence="3">
    <location>
        <begin position="17"/>
        <end position="123"/>
    </location>
</feature>
<feature type="transmembrane region" description="Helical" evidence="1">
    <location>
        <begin position="20"/>
        <end position="44"/>
    </location>
</feature>
<dbReference type="AlphaFoldDB" id="D4BJN9"/>
<dbReference type="EMBL" id="ABWL02000026">
    <property type="protein sequence ID" value="EFE05904.1"/>
    <property type="molecule type" value="Genomic_DNA"/>
</dbReference>
<dbReference type="Pfam" id="PF21001">
    <property type="entry name" value="YqiJ_N"/>
    <property type="match status" value="1"/>
</dbReference>
<evidence type="ECO:0000313" key="4">
    <source>
        <dbReference type="EMBL" id="EFE05904.1"/>
    </source>
</evidence>
<feature type="transmembrane region" description="Helical" evidence="1">
    <location>
        <begin position="75"/>
        <end position="95"/>
    </location>
</feature>